<accession>A0A6A4H0S0</accession>
<dbReference type="OrthoDB" id="3049275at2759"/>
<feature type="transmembrane region" description="Helical" evidence="1">
    <location>
        <begin position="125"/>
        <end position="150"/>
    </location>
</feature>
<feature type="transmembrane region" description="Helical" evidence="1">
    <location>
        <begin position="98"/>
        <end position="119"/>
    </location>
</feature>
<evidence type="ECO:0000313" key="2">
    <source>
        <dbReference type="EMBL" id="KAE9391812.1"/>
    </source>
</evidence>
<name>A0A6A4H0S0_9AGAR</name>
<gene>
    <name evidence="2" type="ORF">BT96DRAFT_979677</name>
</gene>
<keyword evidence="1" id="KW-1133">Transmembrane helix</keyword>
<keyword evidence="1" id="KW-0812">Transmembrane</keyword>
<evidence type="ECO:0000313" key="3">
    <source>
        <dbReference type="Proteomes" id="UP000799118"/>
    </source>
</evidence>
<dbReference type="EMBL" id="ML769612">
    <property type="protein sequence ID" value="KAE9391812.1"/>
    <property type="molecule type" value="Genomic_DNA"/>
</dbReference>
<organism evidence="2 3">
    <name type="scientific">Gymnopus androsaceus JB14</name>
    <dbReference type="NCBI Taxonomy" id="1447944"/>
    <lineage>
        <taxon>Eukaryota</taxon>
        <taxon>Fungi</taxon>
        <taxon>Dikarya</taxon>
        <taxon>Basidiomycota</taxon>
        <taxon>Agaricomycotina</taxon>
        <taxon>Agaricomycetes</taxon>
        <taxon>Agaricomycetidae</taxon>
        <taxon>Agaricales</taxon>
        <taxon>Marasmiineae</taxon>
        <taxon>Omphalotaceae</taxon>
        <taxon>Gymnopus</taxon>
    </lineage>
</organism>
<keyword evidence="1" id="KW-0472">Membrane</keyword>
<reference evidence="2" key="1">
    <citation type="journal article" date="2019" name="Environ. Microbiol.">
        <title>Fungal ecological strategies reflected in gene transcription - a case study of two litter decomposers.</title>
        <authorList>
            <person name="Barbi F."/>
            <person name="Kohler A."/>
            <person name="Barry K."/>
            <person name="Baskaran P."/>
            <person name="Daum C."/>
            <person name="Fauchery L."/>
            <person name="Ihrmark K."/>
            <person name="Kuo A."/>
            <person name="LaButti K."/>
            <person name="Lipzen A."/>
            <person name="Morin E."/>
            <person name="Grigoriev I.V."/>
            <person name="Henrissat B."/>
            <person name="Lindahl B."/>
            <person name="Martin F."/>
        </authorList>
    </citation>
    <scope>NUCLEOTIDE SEQUENCE</scope>
    <source>
        <strain evidence="2">JB14</strain>
    </source>
</reference>
<sequence length="431" mass="47343">MGNMESVFYPSNPDRKRRAQELANQCEYYKSDFYAAMNALEKELGPYKDKLSKVFASFGCKNFDELSLLVERTSTGQALENWKKAKAFYDRTQVVDDVIFTSIGVVAGIGLVVSTIGAIAGGIGFMAGIALTASITAVLASIGFIFDAIVGAINRSKFREAINQLFGARLEIKRVVIHLENLKLWLPLVKNFYAQAESAGWDHDKIMGAIQALGLDKPDPATLKSDKWVSVLNDLKAMDSQARSWTDEDPNWDVLAVMYDMLEAQGVVVGSVAATTSAALSQPFAFPRLTPLPRSGLNDAPPPYEESIDVKLKPMTSRRNTTEILSPVKVYFGGVVGPHSAKVIIRSQDGEKMLGIGSEKRLIYCNPLTDQIDWTVTLAGDMSVFSEDFAAVREDTFEVVLSSTKSGEWLKADGMLTHERHHATTFLVSYA</sequence>
<evidence type="ECO:0000256" key="1">
    <source>
        <dbReference type="SAM" id="Phobius"/>
    </source>
</evidence>
<dbReference type="AlphaFoldDB" id="A0A6A4H0S0"/>
<dbReference type="Proteomes" id="UP000799118">
    <property type="component" value="Unassembled WGS sequence"/>
</dbReference>
<keyword evidence="3" id="KW-1185">Reference proteome</keyword>
<protein>
    <submittedName>
        <fullName evidence="2">Uncharacterized protein</fullName>
    </submittedName>
</protein>
<proteinExistence type="predicted"/>